<evidence type="ECO:0000313" key="19">
    <source>
        <dbReference type="Proteomes" id="UP001156601"/>
    </source>
</evidence>
<feature type="signal peptide" evidence="15">
    <location>
        <begin position="1"/>
        <end position="24"/>
    </location>
</feature>
<dbReference type="Pfam" id="PF07715">
    <property type="entry name" value="Plug"/>
    <property type="match status" value="1"/>
</dbReference>
<comment type="similarity">
    <text evidence="12 13">Belongs to the TonB-dependent receptor family.</text>
</comment>
<dbReference type="InterPro" id="IPR012910">
    <property type="entry name" value="Plug_dom"/>
</dbReference>
<comment type="caution">
    <text evidence="18">The sequence shown here is derived from an EMBL/GenBank/DDBJ whole genome shotgun (WGS) entry which is preliminary data.</text>
</comment>
<keyword evidence="9 13" id="KW-0798">TonB box</keyword>
<dbReference type="PROSITE" id="PS52016">
    <property type="entry name" value="TONB_DEPENDENT_REC_3"/>
    <property type="match status" value="1"/>
</dbReference>
<dbReference type="PANTHER" id="PTHR32552:SF68">
    <property type="entry name" value="FERRICHROME OUTER MEMBRANE TRANSPORTER_PHAGE RECEPTOR"/>
    <property type="match status" value="1"/>
</dbReference>
<dbReference type="InterPro" id="IPR037066">
    <property type="entry name" value="Plug_dom_sf"/>
</dbReference>
<keyword evidence="10 12" id="KW-0472">Membrane</keyword>
<feature type="domain" description="TonB-dependent receptor plug" evidence="17">
    <location>
        <begin position="79"/>
        <end position="171"/>
    </location>
</feature>
<protein>
    <submittedName>
        <fullName evidence="18">Ligand-gated channel</fullName>
    </submittedName>
</protein>
<evidence type="ECO:0000256" key="10">
    <source>
        <dbReference type="ARBA" id="ARBA00023136"/>
    </source>
</evidence>
<dbReference type="Gene3D" id="2.170.130.10">
    <property type="entry name" value="TonB-dependent receptor, plug domain"/>
    <property type="match status" value="1"/>
</dbReference>
<reference evidence="18" key="1">
    <citation type="journal article" date="2014" name="Int. J. Syst. Evol. Microbiol.">
        <title>Complete genome sequence of Corynebacterium casei LMG S-19264T (=DSM 44701T), isolated from a smear-ripened cheese.</title>
        <authorList>
            <consortium name="US DOE Joint Genome Institute (JGI-PGF)"/>
            <person name="Walter F."/>
            <person name="Albersmeier A."/>
            <person name="Kalinowski J."/>
            <person name="Ruckert C."/>
        </authorList>
    </citation>
    <scope>NUCLEOTIDE SEQUENCE</scope>
    <source>
        <strain evidence="18">NBRC 110023</strain>
    </source>
</reference>
<dbReference type="Proteomes" id="UP001156601">
    <property type="component" value="Unassembled WGS sequence"/>
</dbReference>
<feature type="compositionally biased region" description="Polar residues" evidence="14">
    <location>
        <begin position="423"/>
        <end position="440"/>
    </location>
</feature>
<evidence type="ECO:0000256" key="9">
    <source>
        <dbReference type="ARBA" id="ARBA00023077"/>
    </source>
</evidence>
<evidence type="ECO:0000259" key="17">
    <source>
        <dbReference type="Pfam" id="PF07715"/>
    </source>
</evidence>
<dbReference type="SUPFAM" id="SSF56935">
    <property type="entry name" value="Porins"/>
    <property type="match status" value="1"/>
</dbReference>
<dbReference type="GO" id="GO:0015344">
    <property type="term" value="F:siderophore uptake transmembrane transporter activity"/>
    <property type="evidence" value="ECO:0007669"/>
    <property type="project" value="TreeGrafter"/>
</dbReference>
<keyword evidence="3 12" id="KW-1134">Transmembrane beta strand</keyword>
<proteinExistence type="inferred from homology"/>
<evidence type="ECO:0000259" key="16">
    <source>
        <dbReference type="Pfam" id="PF00593"/>
    </source>
</evidence>
<name>A0AA37SU92_9ALTE</name>
<feature type="region of interest" description="Disordered" evidence="14">
    <location>
        <begin position="423"/>
        <end position="445"/>
    </location>
</feature>
<dbReference type="InterPro" id="IPR036942">
    <property type="entry name" value="Beta-barrel_TonB_sf"/>
</dbReference>
<organism evidence="18 19">
    <name type="scientific">Agaribacter marinus</name>
    <dbReference type="NCBI Taxonomy" id="1431249"/>
    <lineage>
        <taxon>Bacteria</taxon>
        <taxon>Pseudomonadati</taxon>
        <taxon>Pseudomonadota</taxon>
        <taxon>Gammaproteobacteria</taxon>
        <taxon>Alteromonadales</taxon>
        <taxon>Alteromonadaceae</taxon>
        <taxon>Agaribacter</taxon>
    </lineage>
</organism>
<sequence length="722" mass="79755">MKNKTLLATAIGICLFNNAPFVHAQQAGTTTGTVAQENDVVKSQINNEDIERITITSRAINLYRPGETNTGKLANEPLNSTQVISSINASLIADQGARDAQDLYRNIAGVNLFSYAGVTARGFRQEAIFFDGLRGDPYVGFNVPQLFNVEQLDFLKGPAGMLYGPGEPGGIFNYVTKKPKPEFDANVRAIFGSDNRFGGSAEATGAVSEGHNLRVGLFYEERDTPRVNTNSETTIIDLGYSADIGSQLFTAQYTHYGQDLGGNRLRGVPVDDSGAFIVDPSWNHNEASDFLNLSSDVLRFSLEGQLSDSLAYNTAVRFISNEQIQNYHEPRALIDIDGDDVPDLVGREFRDQIREEETTAFHANFVYEGLAFKAEHRVAFGVEYFKGDFDGFFKTARFDAEMAQRFLTGSSLSSDIIPLRLNNPNYGQTDPSQYDTTSRNSDADEEQTGAYVLNELAWGKVTLVGGLRYDDFDTDTNVSLRLGGIYKLSSEISLFTQYADSFIPRNASEQRPEVGGAFDPTTGAIVEAGVNAELFNGGTQIKASVYRIVRDNFLQNTGMDPEGDGEDNLAALGEVTSDGFELEVLADLTQDWVVSFAYAYNDTLITKGIDGGGIRNLATDKRFANAPKNTFGFWTRYQIPQYNLAFAFGGDYVDDRLSLSGKVVKDYLTFDASVIWTYEEYKVLLRIDNLTDEEYAESGFLQRTGHFPGAPREAFVEFSYKF</sequence>
<dbReference type="Pfam" id="PF00593">
    <property type="entry name" value="TonB_dep_Rec_b-barrel"/>
    <property type="match status" value="1"/>
</dbReference>
<keyword evidence="4" id="KW-0410">Iron transport</keyword>
<evidence type="ECO:0000256" key="7">
    <source>
        <dbReference type="ARBA" id="ARBA00023004"/>
    </source>
</evidence>
<keyword evidence="8" id="KW-0406">Ion transport</keyword>
<evidence type="ECO:0000256" key="15">
    <source>
        <dbReference type="SAM" id="SignalP"/>
    </source>
</evidence>
<keyword evidence="11 12" id="KW-0998">Cell outer membrane</keyword>
<dbReference type="Gene3D" id="2.40.170.20">
    <property type="entry name" value="TonB-dependent receptor, beta-barrel domain"/>
    <property type="match status" value="1"/>
</dbReference>
<evidence type="ECO:0000256" key="6">
    <source>
        <dbReference type="ARBA" id="ARBA00022729"/>
    </source>
</evidence>
<evidence type="ECO:0000256" key="12">
    <source>
        <dbReference type="PROSITE-ProRule" id="PRU01360"/>
    </source>
</evidence>
<dbReference type="InterPro" id="IPR000531">
    <property type="entry name" value="Beta-barrel_TonB"/>
</dbReference>
<feature type="domain" description="TonB-dependent receptor-like beta-barrel" evidence="16">
    <location>
        <begin position="241"/>
        <end position="690"/>
    </location>
</feature>
<reference evidence="18" key="2">
    <citation type="submission" date="2023-01" db="EMBL/GenBank/DDBJ databases">
        <title>Draft genome sequence of Agaribacter marinus strain NBRC 110023.</title>
        <authorList>
            <person name="Sun Q."/>
            <person name="Mori K."/>
        </authorList>
    </citation>
    <scope>NUCLEOTIDE SEQUENCE</scope>
    <source>
        <strain evidence="18">NBRC 110023</strain>
    </source>
</reference>
<feature type="chain" id="PRO_5041398406" evidence="15">
    <location>
        <begin position="25"/>
        <end position="722"/>
    </location>
</feature>
<keyword evidence="5 12" id="KW-0812">Transmembrane</keyword>
<evidence type="ECO:0000256" key="14">
    <source>
        <dbReference type="SAM" id="MobiDB-lite"/>
    </source>
</evidence>
<keyword evidence="7" id="KW-0408">Iron</keyword>
<evidence type="ECO:0000256" key="8">
    <source>
        <dbReference type="ARBA" id="ARBA00023065"/>
    </source>
</evidence>
<dbReference type="EMBL" id="BSOT01000005">
    <property type="protein sequence ID" value="GLR69523.1"/>
    <property type="molecule type" value="Genomic_DNA"/>
</dbReference>
<dbReference type="RefSeq" id="WP_284215852.1">
    <property type="nucleotide sequence ID" value="NZ_BSOT01000005.1"/>
</dbReference>
<evidence type="ECO:0000313" key="18">
    <source>
        <dbReference type="EMBL" id="GLR69523.1"/>
    </source>
</evidence>
<gene>
    <name evidence="18" type="primary">fhuA_2</name>
    <name evidence="18" type="ORF">GCM10007852_04310</name>
</gene>
<evidence type="ECO:0000256" key="2">
    <source>
        <dbReference type="ARBA" id="ARBA00022448"/>
    </source>
</evidence>
<dbReference type="AlphaFoldDB" id="A0AA37SU92"/>
<evidence type="ECO:0000256" key="3">
    <source>
        <dbReference type="ARBA" id="ARBA00022452"/>
    </source>
</evidence>
<evidence type="ECO:0000256" key="11">
    <source>
        <dbReference type="ARBA" id="ARBA00023237"/>
    </source>
</evidence>
<keyword evidence="19" id="KW-1185">Reference proteome</keyword>
<dbReference type="GO" id="GO:0009279">
    <property type="term" value="C:cell outer membrane"/>
    <property type="evidence" value="ECO:0007669"/>
    <property type="project" value="UniProtKB-SubCell"/>
</dbReference>
<dbReference type="PANTHER" id="PTHR32552">
    <property type="entry name" value="FERRICHROME IRON RECEPTOR-RELATED"/>
    <property type="match status" value="1"/>
</dbReference>
<dbReference type="InterPro" id="IPR039426">
    <property type="entry name" value="TonB-dep_rcpt-like"/>
</dbReference>
<evidence type="ECO:0000256" key="4">
    <source>
        <dbReference type="ARBA" id="ARBA00022496"/>
    </source>
</evidence>
<keyword evidence="2 12" id="KW-0813">Transport</keyword>
<evidence type="ECO:0000256" key="5">
    <source>
        <dbReference type="ARBA" id="ARBA00022692"/>
    </source>
</evidence>
<evidence type="ECO:0000256" key="13">
    <source>
        <dbReference type="RuleBase" id="RU003357"/>
    </source>
</evidence>
<comment type="subcellular location">
    <subcellularLocation>
        <location evidence="1 12">Cell outer membrane</location>
        <topology evidence="1 12">Multi-pass membrane protein</topology>
    </subcellularLocation>
</comment>
<evidence type="ECO:0000256" key="1">
    <source>
        <dbReference type="ARBA" id="ARBA00004571"/>
    </source>
</evidence>
<accession>A0AA37SU92</accession>
<keyword evidence="6 15" id="KW-0732">Signal</keyword>